<dbReference type="Proteomes" id="UP000787672">
    <property type="component" value="Unassembled WGS sequence"/>
</dbReference>
<organism evidence="6 7">
    <name type="scientific">Dysosmobacter acutus</name>
    <dbReference type="NCBI Taxonomy" id="2841504"/>
    <lineage>
        <taxon>Bacteria</taxon>
        <taxon>Bacillati</taxon>
        <taxon>Bacillota</taxon>
        <taxon>Clostridia</taxon>
        <taxon>Eubacteriales</taxon>
        <taxon>Oscillospiraceae</taxon>
        <taxon>Dysosmobacter</taxon>
    </lineage>
</organism>
<dbReference type="InterPro" id="IPR001667">
    <property type="entry name" value="DDH_dom"/>
</dbReference>
<proteinExistence type="predicted"/>
<dbReference type="Pfam" id="PF01368">
    <property type="entry name" value="DHH"/>
    <property type="match status" value="1"/>
</dbReference>
<reference evidence="6 7" key="1">
    <citation type="submission" date="2021-06" db="EMBL/GenBank/DDBJ databases">
        <authorList>
            <person name="Sun Q."/>
            <person name="Li D."/>
        </authorList>
    </citation>
    <scope>NUCLEOTIDE SEQUENCE [LARGE SCALE GENOMIC DNA]</scope>
    <source>
        <strain evidence="6 7">MSJ-2</strain>
    </source>
</reference>
<evidence type="ECO:0000313" key="6">
    <source>
        <dbReference type="EMBL" id="MBU5625698.1"/>
    </source>
</evidence>
<keyword evidence="7" id="KW-1185">Reference proteome</keyword>
<dbReference type="EMBL" id="JAHLQN010000001">
    <property type="protein sequence ID" value="MBU5625698.1"/>
    <property type="molecule type" value="Genomic_DNA"/>
</dbReference>
<keyword evidence="2" id="KW-0378">Hydrolase</keyword>
<dbReference type="Pfam" id="PF17768">
    <property type="entry name" value="RecJ_OB"/>
    <property type="match status" value="1"/>
</dbReference>
<feature type="domain" description="DHHA1" evidence="4">
    <location>
        <begin position="349"/>
        <end position="441"/>
    </location>
</feature>
<evidence type="ECO:0000259" key="4">
    <source>
        <dbReference type="Pfam" id="PF02272"/>
    </source>
</evidence>
<name>A0ABS6F5X4_9FIRM</name>
<dbReference type="GO" id="GO:0004527">
    <property type="term" value="F:exonuclease activity"/>
    <property type="evidence" value="ECO:0007669"/>
    <property type="project" value="UniProtKB-KW"/>
</dbReference>
<feature type="domain" description="DDH" evidence="3">
    <location>
        <begin position="81"/>
        <end position="229"/>
    </location>
</feature>
<accession>A0ABS6F5X4</accession>
<gene>
    <name evidence="6" type="primary">recJ</name>
    <name evidence="6" type="ORF">KQI82_01960</name>
</gene>
<sequence length="695" mass="75718">MKYERWNVAGACDGLAAERLVENGYPYLLSLVLASRGVDTVEQAAAHLERDRQLSHSPLLMRDMDRAVERIQRAIAAGELIAVYGDYDVDGITSTCLVIDYLKNAGGRCLRYIPRRIEDGYGLSCDAIASLHSQGATLLITVDCGITGVEEAAFARELGMDVVITDHHECKDVLPDAVAVVDPHRSDCPYPFKSLAGVGVALKLVLALGGENREDALFARYSTLAAIGTVADVMRMEGENRTIVYRGLEALPHTDFVGIHALLKEAGLTGKAVTSIQIGFVLSPRINAAGRMGAADLAAELLMTDDPARAEELARQLCELNRERQAVEQSICTEAIEKIQALPESERSALVLASEDWHQGVVGIVASRLSEKYSCPSFMIHLQDGCGKGSCRSYGGFNLFAALEFCSDLLEGFGGHELAAGFTIREENIPAFRQRMNDFVRQSWGGKLPVSSLEVDAVIARPGRLSTAEVEALSQLEPYGSGNARPVFALFGAVVDSMQSVGQGKHLKLRLSKGCQKFDAIFFSATADQCGICAGQRVDAAFHLQLNTFRGITNLQLQMIDIRPSRYPSRSEAESAALVQRLMENGPISAQEASRMLGSREQFVRLWRSLAQRVGNGDLETPALPLLRALASDLSGCESFLRASLGLAVFSERGLLSVRRKEEYLLLRLTDRGVKVDLYACPYLDRLSSILTPRN</sequence>
<evidence type="ECO:0000256" key="2">
    <source>
        <dbReference type="ARBA" id="ARBA00022801"/>
    </source>
</evidence>
<protein>
    <recommendedName>
        <fullName evidence="1">Single-stranded-DNA-specific exonuclease RecJ</fullName>
    </recommendedName>
</protein>
<dbReference type="Pfam" id="PF02272">
    <property type="entry name" value="DHHA1"/>
    <property type="match status" value="1"/>
</dbReference>
<keyword evidence="6" id="KW-0269">Exonuclease</keyword>
<feature type="domain" description="RecJ OB" evidence="5">
    <location>
        <begin position="462"/>
        <end position="561"/>
    </location>
</feature>
<evidence type="ECO:0000259" key="3">
    <source>
        <dbReference type="Pfam" id="PF01368"/>
    </source>
</evidence>
<evidence type="ECO:0000256" key="1">
    <source>
        <dbReference type="ARBA" id="ARBA00019841"/>
    </source>
</evidence>
<dbReference type="PANTHER" id="PTHR30255:SF2">
    <property type="entry name" value="SINGLE-STRANDED-DNA-SPECIFIC EXONUCLEASE RECJ"/>
    <property type="match status" value="1"/>
</dbReference>
<dbReference type="NCBIfam" id="TIGR00644">
    <property type="entry name" value="recJ"/>
    <property type="match status" value="1"/>
</dbReference>
<dbReference type="InterPro" id="IPR003156">
    <property type="entry name" value="DHHA1_dom"/>
</dbReference>
<dbReference type="RefSeq" id="WP_216557965.1">
    <property type="nucleotide sequence ID" value="NZ_JAHLQN010000001.1"/>
</dbReference>
<comment type="caution">
    <text evidence="6">The sequence shown here is derived from an EMBL/GenBank/DDBJ whole genome shotgun (WGS) entry which is preliminary data.</text>
</comment>
<dbReference type="InterPro" id="IPR041122">
    <property type="entry name" value="RecJ_OB"/>
</dbReference>
<evidence type="ECO:0000313" key="7">
    <source>
        <dbReference type="Proteomes" id="UP000787672"/>
    </source>
</evidence>
<evidence type="ECO:0000259" key="5">
    <source>
        <dbReference type="Pfam" id="PF17768"/>
    </source>
</evidence>
<dbReference type="InterPro" id="IPR004610">
    <property type="entry name" value="RecJ"/>
</dbReference>
<dbReference type="InterPro" id="IPR051673">
    <property type="entry name" value="SSDNA_exonuclease_RecJ"/>
</dbReference>
<dbReference type="PANTHER" id="PTHR30255">
    <property type="entry name" value="SINGLE-STRANDED-DNA-SPECIFIC EXONUCLEASE RECJ"/>
    <property type="match status" value="1"/>
</dbReference>
<keyword evidence="6" id="KW-0540">Nuclease</keyword>